<dbReference type="OrthoDB" id="9812484at2"/>
<dbReference type="PANTHER" id="PTHR47506">
    <property type="entry name" value="TRANSCRIPTIONAL REGULATORY PROTEIN"/>
    <property type="match status" value="1"/>
</dbReference>
<dbReference type="InterPro" id="IPR011075">
    <property type="entry name" value="TetR_C"/>
</dbReference>
<dbReference type="Pfam" id="PF16925">
    <property type="entry name" value="TetR_C_13"/>
    <property type="match status" value="1"/>
</dbReference>
<dbReference type="InterPro" id="IPR001647">
    <property type="entry name" value="HTH_TetR"/>
</dbReference>
<keyword evidence="7" id="KW-1185">Reference proteome</keyword>
<keyword evidence="3" id="KW-0804">Transcription</keyword>
<dbReference type="PANTHER" id="PTHR47506:SF6">
    <property type="entry name" value="HTH-TYPE TRANSCRIPTIONAL REPRESSOR NEMR"/>
    <property type="match status" value="1"/>
</dbReference>
<evidence type="ECO:0000313" key="7">
    <source>
        <dbReference type="Proteomes" id="UP000190774"/>
    </source>
</evidence>
<keyword evidence="2 4" id="KW-0238">DNA-binding</keyword>
<dbReference type="AlphaFoldDB" id="A0A1T4YBX3"/>
<evidence type="ECO:0000256" key="1">
    <source>
        <dbReference type="ARBA" id="ARBA00023015"/>
    </source>
</evidence>
<evidence type="ECO:0000313" key="6">
    <source>
        <dbReference type="EMBL" id="SKA99332.1"/>
    </source>
</evidence>
<reference evidence="7" key="1">
    <citation type="submission" date="2017-02" db="EMBL/GenBank/DDBJ databases">
        <authorList>
            <person name="Varghese N."/>
            <person name="Submissions S."/>
        </authorList>
    </citation>
    <scope>NUCLEOTIDE SEQUENCE [LARGE SCALE GENOMIC DNA]</scope>
    <source>
        <strain evidence="7">ATCC 700200</strain>
    </source>
</reference>
<keyword evidence="1" id="KW-0805">Transcription regulation</keyword>
<dbReference type="Proteomes" id="UP000190774">
    <property type="component" value="Unassembled WGS sequence"/>
</dbReference>
<accession>A0A1T4YBX3</accession>
<evidence type="ECO:0000256" key="3">
    <source>
        <dbReference type="ARBA" id="ARBA00023163"/>
    </source>
</evidence>
<dbReference type="Pfam" id="PF00440">
    <property type="entry name" value="TetR_N"/>
    <property type="match status" value="1"/>
</dbReference>
<dbReference type="SUPFAM" id="SSF46689">
    <property type="entry name" value="Homeodomain-like"/>
    <property type="match status" value="1"/>
</dbReference>
<proteinExistence type="predicted"/>
<protein>
    <submittedName>
        <fullName evidence="6">Transcriptional regulator, TetR family</fullName>
    </submittedName>
</protein>
<name>A0A1T4YBX3_9BACT</name>
<feature type="DNA-binding region" description="H-T-H motif" evidence="4">
    <location>
        <begin position="32"/>
        <end position="51"/>
    </location>
</feature>
<sequence>MPALTNPATDTKERILDAAVGIVLEKGFSGVGINEILKAVNVPKGSFYHWFASKEQFGVELLRYFGAKALAYTRKWLTKKDLLPNAHERLVAFYEARISMMLEQDCQQACLVCKLSAEVSSWSEPMRAEVAENYEQGIALLRQVIEEGQAQGSIRASLPASQAASVVHDAWLGASLRSTAKHQVQPLRDCLLFIRSYLVP</sequence>
<dbReference type="PROSITE" id="PS50977">
    <property type="entry name" value="HTH_TETR_2"/>
    <property type="match status" value="1"/>
</dbReference>
<evidence type="ECO:0000256" key="2">
    <source>
        <dbReference type="ARBA" id="ARBA00023125"/>
    </source>
</evidence>
<evidence type="ECO:0000256" key="4">
    <source>
        <dbReference type="PROSITE-ProRule" id="PRU00335"/>
    </source>
</evidence>
<dbReference type="PRINTS" id="PR00455">
    <property type="entry name" value="HTHTETR"/>
</dbReference>
<dbReference type="RefSeq" id="WP_078814090.1">
    <property type="nucleotide sequence ID" value="NZ_FUYE01000009.1"/>
</dbReference>
<gene>
    <name evidence="6" type="ORF">SAMN02745166_02909</name>
</gene>
<evidence type="ECO:0000259" key="5">
    <source>
        <dbReference type="PROSITE" id="PS50977"/>
    </source>
</evidence>
<dbReference type="EMBL" id="FUYE01000009">
    <property type="protein sequence ID" value="SKA99332.1"/>
    <property type="molecule type" value="Genomic_DNA"/>
</dbReference>
<dbReference type="InterPro" id="IPR036271">
    <property type="entry name" value="Tet_transcr_reg_TetR-rel_C_sf"/>
</dbReference>
<dbReference type="STRING" id="48467.SAMN02745166_02909"/>
<dbReference type="Gene3D" id="1.10.357.10">
    <property type="entry name" value="Tetracycline Repressor, domain 2"/>
    <property type="match status" value="1"/>
</dbReference>
<dbReference type="GO" id="GO:0003677">
    <property type="term" value="F:DNA binding"/>
    <property type="evidence" value="ECO:0007669"/>
    <property type="project" value="UniProtKB-UniRule"/>
</dbReference>
<organism evidence="6 7">
    <name type="scientific">Prosthecobacter debontii</name>
    <dbReference type="NCBI Taxonomy" id="48467"/>
    <lineage>
        <taxon>Bacteria</taxon>
        <taxon>Pseudomonadati</taxon>
        <taxon>Verrucomicrobiota</taxon>
        <taxon>Verrucomicrobiia</taxon>
        <taxon>Verrucomicrobiales</taxon>
        <taxon>Verrucomicrobiaceae</taxon>
        <taxon>Prosthecobacter</taxon>
    </lineage>
</organism>
<dbReference type="InterPro" id="IPR009057">
    <property type="entry name" value="Homeodomain-like_sf"/>
</dbReference>
<feature type="domain" description="HTH tetR-type" evidence="5">
    <location>
        <begin position="9"/>
        <end position="69"/>
    </location>
</feature>
<dbReference type="SUPFAM" id="SSF48498">
    <property type="entry name" value="Tetracyclin repressor-like, C-terminal domain"/>
    <property type="match status" value="1"/>
</dbReference>